<protein>
    <submittedName>
        <fullName evidence="2">Uncharacterized protein</fullName>
    </submittedName>
</protein>
<sequence>MNGEGEQQDWTSKRREVIQAQQNALEAQRREEHERATAIITKAIEAYRAAGIEPIPLQARPFTGTGTIRTSLTGWYLKHDRTLAVDEEGRFYVLRVPGGLLSRLKGATPEPSPAPLVVGRGARDGETFEIKELLQMRLEDPVRP</sequence>
<proteinExistence type="predicted"/>
<reference evidence="2 3" key="1">
    <citation type="journal article" date="2013" name="Genome Announc.">
        <title>Draft genome sequence of an Actinobacterium, Brachybacterium muris strain UCD-AY4.</title>
        <authorList>
            <person name="Lo J.R."/>
            <person name="Lang J.M."/>
            <person name="Darling A.E."/>
            <person name="Eisen J.A."/>
            <person name="Coil D.A."/>
        </authorList>
    </citation>
    <scope>NUCLEOTIDE SEQUENCE [LARGE SCALE GENOMIC DNA]</scope>
    <source>
        <strain evidence="2 3">UCD-AY4</strain>
    </source>
</reference>
<evidence type="ECO:0000313" key="2">
    <source>
        <dbReference type="EMBL" id="EYT50920.1"/>
    </source>
</evidence>
<keyword evidence="3" id="KW-1185">Reference proteome</keyword>
<feature type="region of interest" description="Disordered" evidence="1">
    <location>
        <begin position="1"/>
        <end position="32"/>
    </location>
</feature>
<dbReference type="AlphaFoldDB" id="A0A022KXC3"/>
<dbReference type="EMBL" id="AORC01000002">
    <property type="protein sequence ID" value="EYT50920.1"/>
    <property type="molecule type" value="Genomic_DNA"/>
</dbReference>
<dbReference type="OrthoDB" id="3254362at2"/>
<accession>A0A022KXC3</accession>
<dbReference type="RefSeq" id="WP_017824334.1">
    <property type="nucleotide sequence ID" value="NZ_KB403091.1"/>
</dbReference>
<name>A0A022KXC3_9MICO</name>
<evidence type="ECO:0000256" key="1">
    <source>
        <dbReference type="SAM" id="MobiDB-lite"/>
    </source>
</evidence>
<evidence type="ECO:0000313" key="3">
    <source>
        <dbReference type="Proteomes" id="UP000019754"/>
    </source>
</evidence>
<comment type="caution">
    <text evidence="2">The sequence shown here is derived from an EMBL/GenBank/DDBJ whole genome shotgun (WGS) entry which is preliminary data.</text>
</comment>
<organism evidence="2 3">
    <name type="scientific">Brachybacterium muris UCD-AY4</name>
    <dbReference type="NCBI Taxonomy" id="1249481"/>
    <lineage>
        <taxon>Bacteria</taxon>
        <taxon>Bacillati</taxon>
        <taxon>Actinomycetota</taxon>
        <taxon>Actinomycetes</taxon>
        <taxon>Micrococcales</taxon>
        <taxon>Dermabacteraceae</taxon>
        <taxon>Brachybacterium</taxon>
    </lineage>
</organism>
<dbReference type="HOGENOM" id="CLU_125454_0_0_11"/>
<gene>
    <name evidence="2" type="ORF">D641_0100080</name>
</gene>
<dbReference type="STRING" id="1249481.D641_0100080"/>
<dbReference type="Proteomes" id="UP000019754">
    <property type="component" value="Unassembled WGS sequence"/>
</dbReference>